<dbReference type="EMBL" id="LUTY01000341">
    <property type="protein sequence ID" value="OAD23485.1"/>
    <property type="molecule type" value="Genomic_DNA"/>
</dbReference>
<dbReference type="AlphaFoldDB" id="A0A176S633"/>
<evidence type="ECO:0000259" key="1">
    <source>
        <dbReference type="Pfam" id="PF12770"/>
    </source>
</evidence>
<feature type="domain" description="CHAT" evidence="1">
    <location>
        <begin position="47"/>
        <end position="110"/>
    </location>
</feature>
<evidence type="ECO:0000313" key="3">
    <source>
        <dbReference type="Proteomes" id="UP000076962"/>
    </source>
</evidence>
<organism evidence="2 3">
    <name type="scientific">Candidatus Thiomargarita nelsonii</name>
    <dbReference type="NCBI Taxonomy" id="1003181"/>
    <lineage>
        <taxon>Bacteria</taxon>
        <taxon>Pseudomonadati</taxon>
        <taxon>Pseudomonadota</taxon>
        <taxon>Gammaproteobacteria</taxon>
        <taxon>Thiotrichales</taxon>
        <taxon>Thiotrichaceae</taxon>
        <taxon>Thiomargarita</taxon>
    </lineage>
</organism>
<keyword evidence="3" id="KW-1185">Reference proteome</keyword>
<protein>
    <recommendedName>
        <fullName evidence="1">CHAT domain-containing protein</fullName>
    </recommendedName>
</protein>
<gene>
    <name evidence="2" type="ORF">THIOM_000682</name>
</gene>
<evidence type="ECO:0000313" key="2">
    <source>
        <dbReference type="EMBL" id="OAD23485.1"/>
    </source>
</evidence>
<comment type="caution">
    <text evidence="2">The sequence shown here is derived from an EMBL/GenBank/DDBJ whole genome shotgun (WGS) entry which is preliminary data.</text>
</comment>
<proteinExistence type="predicted"/>
<reference evidence="2 3" key="1">
    <citation type="submission" date="2016-05" db="EMBL/GenBank/DDBJ databases">
        <title>Single-cell genome of chain-forming Candidatus Thiomargarita nelsonii and comparison to other large sulfur-oxidizing bacteria.</title>
        <authorList>
            <person name="Winkel M."/>
            <person name="Salman V."/>
            <person name="Woyke T."/>
            <person name="Schulz-Vogt H."/>
            <person name="Richter M."/>
            <person name="Flood B."/>
            <person name="Bailey J."/>
            <person name="Amann R."/>
            <person name="Mussmann M."/>
        </authorList>
    </citation>
    <scope>NUCLEOTIDE SEQUENCE [LARGE SCALE GENOMIC DNA]</scope>
    <source>
        <strain evidence="2 3">THI036</strain>
    </source>
</reference>
<dbReference type="Pfam" id="PF12770">
    <property type="entry name" value="CHAT"/>
    <property type="match status" value="1"/>
</dbReference>
<accession>A0A176S633</accession>
<dbReference type="Proteomes" id="UP000076962">
    <property type="component" value="Unassembled WGS sequence"/>
</dbReference>
<dbReference type="InterPro" id="IPR024983">
    <property type="entry name" value="CHAT_dom"/>
</dbReference>
<sequence length="114" mass="12329">MLFLPEKMRLYRPVFAFMSQQRQLAVQIPYGIKLLNLMALSPQVPALSSIVLGQLNNPEGIDGYVTAGEWPGYDLKSDLMVLSACETGVGEVISGEGVMGLPYAFYVAGLSTGQ</sequence>
<name>A0A176S633_9GAMM</name>